<evidence type="ECO:0000259" key="5">
    <source>
        <dbReference type="PROSITE" id="PS51720"/>
    </source>
</evidence>
<reference evidence="6" key="1">
    <citation type="journal article" date="2021" name="Evol. Appl.">
        <title>The genome of the Pyrenean desman and the effects of bottlenecks and inbreeding on the genomic landscape of an endangered species.</title>
        <authorList>
            <person name="Escoda L."/>
            <person name="Castresana J."/>
        </authorList>
    </citation>
    <scope>NUCLEOTIDE SEQUENCE</scope>
    <source>
        <strain evidence="6">IBE-C5619</strain>
    </source>
</reference>
<dbReference type="InterPro" id="IPR045058">
    <property type="entry name" value="GIMA/IAN/Toc"/>
</dbReference>
<keyword evidence="4" id="KW-0175">Coiled coil</keyword>
<keyword evidence="2" id="KW-0547">Nucleotide-binding</keyword>
<name>A0A8J6AR16_GALPY</name>
<evidence type="ECO:0000256" key="3">
    <source>
        <dbReference type="ARBA" id="ARBA00023134"/>
    </source>
</evidence>
<dbReference type="PANTHER" id="PTHR10903:SF170">
    <property type="entry name" value="GTPASE IMAP FAMILY MEMBER 7"/>
    <property type="match status" value="1"/>
</dbReference>
<proteinExistence type="inferred from homology"/>
<dbReference type="Proteomes" id="UP000700334">
    <property type="component" value="Unassembled WGS sequence"/>
</dbReference>
<dbReference type="InterPro" id="IPR006703">
    <property type="entry name" value="G_AIG1"/>
</dbReference>
<dbReference type="InterPro" id="IPR027417">
    <property type="entry name" value="P-loop_NTPase"/>
</dbReference>
<dbReference type="CDD" id="cd01852">
    <property type="entry name" value="AIG1"/>
    <property type="match status" value="1"/>
</dbReference>
<comment type="similarity">
    <text evidence="1">Belongs to the TRAFAC class TrmE-Era-EngA-EngB-Septin-like GTPase superfamily. AIG1/Toc34/Toc159-like paraseptin GTPase family. IAN subfamily.</text>
</comment>
<dbReference type="SUPFAM" id="SSF52540">
    <property type="entry name" value="P-loop containing nucleoside triphosphate hydrolases"/>
    <property type="match status" value="1"/>
</dbReference>
<dbReference type="PANTHER" id="PTHR10903">
    <property type="entry name" value="GTPASE, IMAP FAMILY MEMBER-RELATED"/>
    <property type="match status" value="1"/>
</dbReference>
<feature type="domain" description="AIG1-type G" evidence="5">
    <location>
        <begin position="6"/>
        <end position="208"/>
    </location>
</feature>
<evidence type="ECO:0000256" key="4">
    <source>
        <dbReference type="SAM" id="Coils"/>
    </source>
</evidence>
<dbReference type="GO" id="GO:0005525">
    <property type="term" value="F:GTP binding"/>
    <property type="evidence" value="ECO:0007669"/>
    <property type="project" value="UniProtKB-KW"/>
</dbReference>
<dbReference type="PROSITE" id="PS51720">
    <property type="entry name" value="G_AIG1"/>
    <property type="match status" value="1"/>
</dbReference>
<evidence type="ECO:0000256" key="1">
    <source>
        <dbReference type="ARBA" id="ARBA00008535"/>
    </source>
</evidence>
<feature type="coiled-coil region" evidence="4">
    <location>
        <begin position="204"/>
        <end position="262"/>
    </location>
</feature>
<evidence type="ECO:0000256" key="2">
    <source>
        <dbReference type="ARBA" id="ARBA00022741"/>
    </source>
</evidence>
<accession>A0A8J6AR16</accession>
<comment type="caution">
    <text evidence="6">The sequence shown here is derived from an EMBL/GenBank/DDBJ whole genome shotgun (WGS) entry which is preliminary data.</text>
</comment>
<dbReference type="EMBL" id="JAGFMF010010120">
    <property type="protein sequence ID" value="KAG8525103.1"/>
    <property type="molecule type" value="Genomic_DNA"/>
</dbReference>
<dbReference type="Pfam" id="PF04548">
    <property type="entry name" value="AIG1"/>
    <property type="match status" value="1"/>
</dbReference>
<dbReference type="OrthoDB" id="9663051at2759"/>
<dbReference type="Gene3D" id="3.40.50.300">
    <property type="entry name" value="P-loop containing nucleotide triphosphate hydrolases"/>
    <property type="match status" value="1"/>
</dbReference>
<keyword evidence="7" id="KW-1185">Reference proteome</keyword>
<organism evidence="6 7">
    <name type="scientific">Galemys pyrenaicus</name>
    <name type="common">Iberian desman</name>
    <name type="synonym">Pyrenean desman</name>
    <dbReference type="NCBI Taxonomy" id="202257"/>
    <lineage>
        <taxon>Eukaryota</taxon>
        <taxon>Metazoa</taxon>
        <taxon>Chordata</taxon>
        <taxon>Craniata</taxon>
        <taxon>Vertebrata</taxon>
        <taxon>Euteleostomi</taxon>
        <taxon>Mammalia</taxon>
        <taxon>Eutheria</taxon>
        <taxon>Laurasiatheria</taxon>
        <taxon>Eulipotyphla</taxon>
        <taxon>Talpidae</taxon>
        <taxon>Galemys</taxon>
    </lineage>
</organism>
<evidence type="ECO:0000313" key="6">
    <source>
        <dbReference type="EMBL" id="KAG8525103.1"/>
    </source>
</evidence>
<protein>
    <submittedName>
        <fullName evidence="6">GTPase IMAP family member 7</fullName>
    </submittedName>
</protein>
<dbReference type="FunFam" id="3.40.50.300:FF:000366">
    <property type="entry name" value="GTPase, IMAP family member 2"/>
    <property type="match status" value="1"/>
</dbReference>
<gene>
    <name evidence="6" type="ORF">J0S82_006160</name>
</gene>
<keyword evidence="3" id="KW-0342">GTP-binding</keyword>
<sequence length="264" mass="29924">MADRKDNTLRILLVGRTGSGKSATANTLLGEQVFESKISAHAVTRTCQSACREWRGRRLLVVDTPGLFDTKETLDTNSTEINKLVLASAPGPHAIIMVVRLDRYTVEELKTFVLIKKVFGDSVKKYTIILFSRKEELGDSSLNDFIADMHVKFKITVIECGGRCVAFNNRAGEAEKEAQVQELVGLIEDMVQSHGGAYFSDAIYKGIEKKLKEMEENLKKTYMDQLNNEIKVVEEKYADKSQEERERKIAELQRQCEEQIKNIR</sequence>
<evidence type="ECO:0000313" key="7">
    <source>
        <dbReference type="Proteomes" id="UP000700334"/>
    </source>
</evidence>
<dbReference type="AlphaFoldDB" id="A0A8J6AR16"/>